<dbReference type="Pfam" id="PF03551">
    <property type="entry name" value="PadR"/>
    <property type="match status" value="1"/>
</dbReference>
<dbReference type="PANTHER" id="PTHR43252">
    <property type="entry name" value="TRANSCRIPTIONAL REGULATOR YQJI"/>
    <property type="match status" value="1"/>
</dbReference>
<dbReference type="InterPro" id="IPR005149">
    <property type="entry name" value="Tscrpt_reg_PadR_N"/>
</dbReference>
<evidence type="ECO:0000313" key="3">
    <source>
        <dbReference type="Proteomes" id="UP001218231"/>
    </source>
</evidence>
<sequence length="234" mass="24751">MTDMKEYAMFGSNIGKHGRRGAHGFGHHGLGHNGHHGRFAAGFEGGFDGGPFGRGGFGGGFGGGPRGGGFGGGGRGFGGRRGKLYDGDELRLLVLALLADAPQHGYQIIRAFAERSGGAYQPSPGVLYPLLVMLSEMELVVEVDTAGGKRRLFAISDLGRAEIEGKGEQIEALFARLKALAAQAERTDGAPVRRAVHNLRAAVMERLGREGAGEDLPFEVARIIDEATQKIERL</sequence>
<gene>
    <name evidence="2" type="ORF">PQ457_03385</name>
</gene>
<protein>
    <submittedName>
        <fullName evidence="2">PadR family transcriptional regulator</fullName>
    </submittedName>
</protein>
<dbReference type="PANTHER" id="PTHR43252:SF7">
    <property type="entry name" value="TRANSCRIPTIONAL REGULATOR YQJI"/>
    <property type="match status" value="1"/>
</dbReference>
<organism evidence="2 3">
    <name type="scientific">Novosphingobium humi</name>
    <dbReference type="NCBI Taxonomy" id="2282397"/>
    <lineage>
        <taxon>Bacteria</taxon>
        <taxon>Pseudomonadati</taxon>
        <taxon>Pseudomonadota</taxon>
        <taxon>Alphaproteobacteria</taxon>
        <taxon>Sphingomonadales</taxon>
        <taxon>Sphingomonadaceae</taxon>
        <taxon>Novosphingobium</taxon>
    </lineage>
</organism>
<accession>A0ABY7U121</accession>
<dbReference type="RefSeq" id="WP_273618376.1">
    <property type="nucleotide sequence ID" value="NZ_CP117417.1"/>
</dbReference>
<dbReference type="InterPro" id="IPR036390">
    <property type="entry name" value="WH_DNA-bd_sf"/>
</dbReference>
<name>A0ABY7U121_9SPHN</name>
<evidence type="ECO:0000313" key="2">
    <source>
        <dbReference type="EMBL" id="WCT78029.1"/>
    </source>
</evidence>
<dbReference type="EMBL" id="CP117417">
    <property type="protein sequence ID" value="WCT78029.1"/>
    <property type="molecule type" value="Genomic_DNA"/>
</dbReference>
<dbReference type="Proteomes" id="UP001218231">
    <property type="component" value="Chromosome"/>
</dbReference>
<evidence type="ECO:0000259" key="1">
    <source>
        <dbReference type="Pfam" id="PF03551"/>
    </source>
</evidence>
<dbReference type="SUPFAM" id="SSF46785">
    <property type="entry name" value="Winged helix' DNA-binding domain"/>
    <property type="match status" value="1"/>
</dbReference>
<proteinExistence type="predicted"/>
<dbReference type="InterPro" id="IPR036388">
    <property type="entry name" value="WH-like_DNA-bd_sf"/>
</dbReference>
<keyword evidence="3" id="KW-1185">Reference proteome</keyword>
<dbReference type="Gene3D" id="1.10.10.10">
    <property type="entry name" value="Winged helix-like DNA-binding domain superfamily/Winged helix DNA-binding domain"/>
    <property type="match status" value="1"/>
</dbReference>
<feature type="domain" description="Transcription regulator PadR N-terminal" evidence="1">
    <location>
        <begin position="94"/>
        <end position="164"/>
    </location>
</feature>
<reference evidence="2 3" key="1">
    <citation type="submission" date="2023-02" db="EMBL/GenBank/DDBJ databases">
        <title>Genome sequence of Novosphingobium humi KACC 19094.</title>
        <authorList>
            <person name="Kim S."/>
            <person name="Heo J."/>
            <person name="Kwon S.-W."/>
        </authorList>
    </citation>
    <scope>NUCLEOTIDE SEQUENCE [LARGE SCALE GENOMIC DNA]</scope>
    <source>
        <strain evidence="2 3">KACC 19094</strain>
    </source>
</reference>